<protein>
    <submittedName>
        <fullName evidence="3">Uncharacterized protein</fullName>
    </submittedName>
</protein>
<feature type="region of interest" description="Disordered" evidence="2">
    <location>
        <begin position="1"/>
        <end position="40"/>
    </location>
</feature>
<feature type="region of interest" description="Disordered" evidence="2">
    <location>
        <begin position="53"/>
        <end position="76"/>
    </location>
</feature>
<evidence type="ECO:0000313" key="4">
    <source>
        <dbReference type="Proteomes" id="UP000265515"/>
    </source>
</evidence>
<keyword evidence="1" id="KW-0175">Coiled coil</keyword>
<proteinExistence type="predicted"/>
<dbReference type="Gramene" id="GBG84666">
    <property type="protein sequence ID" value="GBG84666"/>
    <property type="gene ID" value="CBR_g39041"/>
</dbReference>
<feature type="compositionally biased region" description="Basic and acidic residues" evidence="2">
    <location>
        <begin position="7"/>
        <end position="40"/>
    </location>
</feature>
<reference evidence="3 4" key="1">
    <citation type="journal article" date="2018" name="Cell">
        <title>The Chara Genome: Secondary Complexity and Implications for Plant Terrestrialization.</title>
        <authorList>
            <person name="Nishiyama T."/>
            <person name="Sakayama H."/>
            <person name="Vries J.D."/>
            <person name="Buschmann H."/>
            <person name="Saint-Marcoux D."/>
            <person name="Ullrich K.K."/>
            <person name="Haas F.B."/>
            <person name="Vanderstraeten L."/>
            <person name="Becker D."/>
            <person name="Lang D."/>
            <person name="Vosolsobe S."/>
            <person name="Rombauts S."/>
            <person name="Wilhelmsson P.K.I."/>
            <person name="Janitza P."/>
            <person name="Kern R."/>
            <person name="Heyl A."/>
            <person name="Rumpler F."/>
            <person name="Villalobos L.I.A.C."/>
            <person name="Clay J.M."/>
            <person name="Skokan R."/>
            <person name="Toyoda A."/>
            <person name="Suzuki Y."/>
            <person name="Kagoshima H."/>
            <person name="Schijlen E."/>
            <person name="Tajeshwar N."/>
            <person name="Catarino B."/>
            <person name="Hetherington A.J."/>
            <person name="Saltykova A."/>
            <person name="Bonnot C."/>
            <person name="Breuninger H."/>
            <person name="Symeonidi A."/>
            <person name="Radhakrishnan G.V."/>
            <person name="Van Nieuwerburgh F."/>
            <person name="Deforce D."/>
            <person name="Chang C."/>
            <person name="Karol K.G."/>
            <person name="Hedrich R."/>
            <person name="Ulvskov P."/>
            <person name="Glockner G."/>
            <person name="Delwiche C.F."/>
            <person name="Petrasek J."/>
            <person name="Van de Peer Y."/>
            <person name="Friml J."/>
            <person name="Beilby M."/>
            <person name="Dolan L."/>
            <person name="Kohara Y."/>
            <person name="Sugano S."/>
            <person name="Fujiyama A."/>
            <person name="Delaux P.-M."/>
            <person name="Quint M."/>
            <person name="TheiBen G."/>
            <person name="Hagemann M."/>
            <person name="Harholt J."/>
            <person name="Dunand C."/>
            <person name="Zachgo S."/>
            <person name="Langdale J."/>
            <person name="Maumus F."/>
            <person name="Straeten D.V.D."/>
            <person name="Gould S.B."/>
            <person name="Rensing S.A."/>
        </authorList>
    </citation>
    <scope>NUCLEOTIDE SEQUENCE [LARGE SCALE GENOMIC DNA]</scope>
    <source>
        <strain evidence="3 4">S276</strain>
    </source>
</reference>
<evidence type="ECO:0000256" key="2">
    <source>
        <dbReference type="SAM" id="MobiDB-lite"/>
    </source>
</evidence>
<evidence type="ECO:0000313" key="3">
    <source>
        <dbReference type="EMBL" id="GBG84666.1"/>
    </source>
</evidence>
<comment type="caution">
    <text evidence="3">The sequence shown here is derived from an EMBL/GenBank/DDBJ whole genome shotgun (WGS) entry which is preliminary data.</text>
</comment>
<dbReference type="Proteomes" id="UP000265515">
    <property type="component" value="Unassembled WGS sequence"/>
</dbReference>
<feature type="coiled-coil region" evidence="1">
    <location>
        <begin position="145"/>
        <end position="183"/>
    </location>
</feature>
<evidence type="ECO:0000256" key="1">
    <source>
        <dbReference type="SAM" id="Coils"/>
    </source>
</evidence>
<dbReference type="AlphaFoldDB" id="A0A388LQQ7"/>
<accession>A0A388LQQ7</accession>
<organism evidence="3 4">
    <name type="scientific">Chara braunii</name>
    <name type="common">Braun's stonewort</name>
    <dbReference type="NCBI Taxonomy" id="69332"/>
    <lineage>
        <taxon>Eukaryota</taxon>
        <taxon>Viridiplantae</taxon>
        <taxon>Streptophyta</taxon>
        <taxon>Charophyceae</taxon>
        <taxon>Charales</taxon>
        <taxon>Characeae</taxon>
        <taxon>Chara</taxon>
    </lineage>
</organism>
<feature type="compositionally biased region" description="Basic and acidic residues" evidence="2">
    <location>
        <begin position="53"/>
        <end position="70"/>
    </location>
</feature>
<name>A0A388LQQ7_CHABU</name>
<sequence length="287" mass="33458">MSDLELDMPHEPHVREYKEEHSSQEKEPDKKERAAKDQEIRVQVRMKKLAELHERMQQGKEPEEMDDKGGKGACTQEEDLPLFSGVWVNFDNLVDAAGRSGGQHQEMGFKLISTDLLNLRGMMKEGFAAARASDEKVGDRLTKVAQKAYGQRVEWEREIEDLKKDLERQSKEMEAVKADMEKFWAENEAIRQVNQTLNKVNNVLRAYLQAQQVSFQAKEAEWERRIQDLEAKYTRHAPTALVDWTEVQEIRKQPAEDAFKCLREKEKVDRQEGEEILLIDKEMLESR</sequence>
<dbReference type="EMBL" id="BFEA01000486">
    <property type="protein sequence ID" value="GBG84666.1"/>
    <property type="molecule type" value="Genomic_DNA"/>
</dbReference>
<gene>
    <name evidence="3" type="ORF">CBR_g39041</name>
</gene>
<keyword evidence="4" id="KW-1185">Reference proteome</keyword>